<dbReference type="EMBL" id="JAPFQL010000105">
    <property type="protein sequence ID" value="MDC5699057.1"/>
    <property type="molecule type" value="Genomic_DNA"/>
</dbReference>
<comment type="caution">
    <text evidence="1">The sequence shown here is derived from an EMBL/GenBank/DDBJ whole genome shotgun (WGS) entry which is preliminary data.</text>
</comment>
<accession>A0ABT5GLE6</accession>
<sequence length="124" mass="13676">MSRSLLILSESPNLFDRVRATLRLDSRIIDSDDEVHCDGSAAPLTNIYPVEMTAGDWADRQSADSGMPDPTFMQTLIFECRSATWVAEVGALLAKGSETPIWFVDSADTAWPADRVDTNRVVLD</sequence>
<keyword evidence="2" id="KW-1185">Reference proteome</keyword>
<reference evidence="1 2" key="1">
    <citation type="submission" date="2022-11" db="EMBL/GenBank/DDBJ databases">
        <title>Anaerobic phenanthrene biodegradation by a DNRA strain PheN6.</title>
        <authorList>
            <person name="Zhang Z."/>
        </authorList>
    </citation>
    <scope>NUCLEOTIDE SEQUENCE [LARGE SCALE GENOMIC DNA]</scope>
    <source>
        <strain evidence="1 2">PheN6</strain>
    </source>
</reference>
<evidence type="ECO:0000313" key="1">
    <source>
        <dbReference type="EMBL" id="MDC5699057.1"/>
    </source>
</evidence>
<gene>
    <name evidence="1" type="ORF">OO014_17535</name>
</gene>
<protein>
    <submittedName>
        <fullName evidence="1">Uncharacterized protein</fullName>
    </submittedName>
</protein>
<dbReference type="Proteomes" id="UP001150259">
    <property type="component" value="Unassembled WGS sequence"/>
</dbReference>
<evidence type="ECO:0000313" key="2">
    <source>
        <dbReference type="Proteomes" id="UP001150259"/>
    </source>
</evidence>
<organism evidence="1 2">
    <name type="scientific">Intrasporangium calvum</name>
    <dbReference type="NCBI Taxonomy" id="53358"/>
    <lineage>
        <taxon>Bacteria</taxon>
        <taxon>Bacillati</taxon>
        <taxon>Actinomycetota</taxon>
        <taxon>Actinomycetes</taxon>
        <taxon>Micrococcales</taxon>
        <taxon>Intrasporangiaceae</taxon>
        <taxon>Intrasporangium</taxon>
    </lineage>
</organism>
<name>A0ABT5GLE6_9MICO</name>
<proteinExistence type="predicted"/>
<dbReference type="RefSeq" id="WP_272463615.1">
    <property type="nucleotide sequence ID" value="NZ_JAPFQL010000105.1"/>
</dbReference>